<organism evidence="1 2">
    <name type="scientific">Parnassius apollo</name>
    <name type="common">Apollo butterfly</name>
    <name type="synonym">Papilio apollo</name>
    <dbReference type="NCBI Taxonomy" id="110799"/>
    <lineage>
        <taxon>Eukaryota</taxon>
        <taxon>Metazoa</taxon>
        <taxon>Ecdysozoa</taxon>
        <taxon>Arthropoda</taxon>
        <taxon>Hexapoda</taxon>
        <taxon>Insecta</taxon>
        <taxon>Pterygota</taxon>
        <taxon>Neoptera</taxon>
        <taxon>Endopterygota</taxon>
        <taxon>Lepidoptera</taxon>
        <taxon>Glossata</taxon>
        <taxon>Ditrysia</taxon>
        <taxon>Papilionoidea</taxon>
        <taxon>Papilionidae</taxon>
        <taxon>Parnassiinae</taxon>
        <taxon>Parnassini</taxon>
        <taxon>Parnassius</taxon>
        <taxon>Parnassius</taxon>
    </lineage>
</organism>
<comment type="caution">
    <text evidence="1">The sequence shown here is derived from an EMBL/GenBank/DDBJ whole genome shotgun (WGS) entry which is preliminary data.</text>
</comment>
<dbReference type="EMBL" id="CAJQZP010001458">
    <property type="protein sequence ID" value="CAG5048009.1"/>
    <property type="molecule type" value="Genomic_DNA"/>
</dbReference>
<dbReference type="AlphaFoldDB" id="A0A8S3XYI8"/>
<dbReference type="Proteomes" id="UP000691718">
    <property type="component" value="Unassembled WGS sequence"/>
</dbReference>
<gene>
    <name evidence="1" type="ORF">PAPOLLO_LOCUS24062</name>
</gene>
<proteinExistence type="predicted"/>
<evidence type="ECO:0000313" key="1">
    <source>
        <dbReference type="EMBL" id="CAG5048009.1"/>
    </source>
</evidence>
<evidence type="ECO:0000313" key="2">
    <source>
        <dbReference type="Proteomes" id="UP000691718"/>
    </source>
</evidence>
<accession>A0A8S3XYI8</accession>
<dbReference type="OrthoDB" id="414666at2759"/>
<protein>
    <submittedName>
        <fullName evidence="1">(apollo) hypothetical protein</fullName>
    </submittedName>
</protein>
<reference evidence="1" key="1">
    <citation type="submission" date="2021-04" db="EMBL/GenBank/DDBJ databases">
        <authorList>
            <person name="Tunstrom K."/>
        </authorList>
    </citation>
    <scope>NUCLEOTIDE SEQUENCE</scope>
</reference>
<name>A0A8S3XYI8_PARAO</name>
<keyword evidence="2" id="KW-1185">Reference proteome</keyword>
<sequence>METQKKSKVLSCDTANARRHLSGQGCVKCATGLASATHQVTPQGIHYSGASTATTHIAKQIYYIGTWNFRGLIQDGKLSIIETEIQRKIIDILGLSETHRRGSGWLAH</sequence>